<dbReference type="PANTHER" id="PTHR42052:SF1">
    <property type="entry name" value="ABM DOMAIN-CONTAINING PROTEIN"/>
    <property type="match status" value="1"/>
</dbReference>
<accession>A0A9W8YZR2</accession>
<sequence>MPVTEVAILHLQPSVSLTEPSFRAKLLHTKKVMENALGIPGRHFNYYQDIKDPSVLYLLGDWQSPSEHWDRFIPSPENQQMLELLKDDLDLPRIQMYHVDVPNAKIPASAEVVCISWYRVRTEDKVRFEEQVVQRTQCSNDGLSQGREAVGAGGWRIEKPDEFGDEEQWVHFRGRDNVEEHTRSGQTEAWKDDDHINTMVIGSEFKHGIRVDFNP</sequence>
<dbReference type="PANTHER" id="PTHR42052">
    <property type="entry name" value="ABM DOMAIN-CONTAINING PROTEIN"/>
    <property type="match status" value="1"/>
</dbReference>
<proteinExistence type="predicted"/>
<evidence type="ECO:0008006" key="3">
    <source>
        <dbReference type="Google" id="ProtNLM"/>
    </source>
</evidence>
<gene>
    <name evidence="1" type="ORF">N0V93_003991</name>
</gene>
<reference evidence="1" key="1">
    <citation type="submission" date="2022-10" db="EMBL/GenBank/DDBJ databases">
        <title>Tapping the CABI collections for fungal endophytes: first genome assemblies for Collariella, Neodidymelliopsis, Ascochyta clinopodiicola, Didymella pomorum, Didymosphaeria variabile, Neocosmospora piperis and Neocucurbitaria cava.</title>
        <authorList>
            <person name="Hill R."/>
        </authorList>
    </citation>
    <scope>NUCLEOTIDE SEQUENCE</scope>
    <source>
        <strain evidence="1">IMI 355082</strain>
    </source>
</reference>
<dbReference type="OrthoDB" id="3542212at2759"/>
<dbReference type="Proteomes" id="UP001140453">
    <property type="component" value="Unassembled WGS sequence"/>
</dbReference>
<evidence type="ECO:0000313" key="2">
    <source>
        <dbReference type="Proteomes" id="UP001140453"/>
    </source>
</evidence>
<dbReference type="Gene3D" id="3.30.70.100">
    <property type="match status" value="1"/>
</dbReference>
<keyword evidence="2" id="KW-1185">Reference proteome</keyword>
<name>A0A9W8YZR2_9PEZI</name>
<comment type="caution">
    <text evidence="1">The sequence shown here is derived from an EMBL/GenBank/DDBJ whole genome shotgun (WGS) entry which is preliminary data.</text>
</comment>
<dbReference type="AlphaFoldDB" id="A0A9W8YZR2"/>
<protein>
    <recommendedName>
        <fullName evidence="3">ABM domain-containing protein</fullName>
    </recommendedName>
</protein>
<evidence type="ECO:0000313" key="1">
    <source>
        <dbReference type="EMBL" id="KAJ4394771.1"/>
    </source>
</evidence>
<organism evidence="1 2">
    <name type="scientific">Gnomoniopsis smithogilvyi</name>
    <dbReference type="NCBI Taxonomy" id="1191159"/>
    <lineage>
        <taxon>Eukaryota</taxon>
        <taxon>Fungi</taxon>
        <taxon>Dikarya</taxon>
        <taxon>Ascomycota</taxon>
        <taxon>Pezizomycotina</taxon>
        <taxon>Sordariomycetes</taxon>
        <taxon>Sordariomycetidae</taxon>
        <taxon>Diaporthales</taxon>
        <taxon>Gnomoniaceae</taxon>
        <taxon>Gnomoniopsis</taxon>
    </lineage>
</organism>
<dbReference type="EMBL" id="JAPEVB010000002">
    <property type="protein sequence ID" value="KAJ4394771.1"/>
    <property type="molecule type" value="Genomic_DNA"/>
</dbReference>